<feature type="transmembrane region" description="Helical" evidence="1">
    <location>
        <begin position="36"/>
        <end position="56"/>
    </location>
</feature>
<keyword evidence="1" id="KW-0812">Transmembrane</keyword>
<keyword evidence="3" id="KW-1185">Reference proteome</keyword>
<proteinExistence type="predicted"/>
<evidence type="ECO:0000313" key="2">
    <source>
        <dbReference type="EnsemblPlants" id="ORUFI09G10580.5"/>
    </source>
</evidence>
<reference evidence="3" key="1">
    <citation type="submission" date="2013-06" db="EMBL/GenBank/DDBJ databases">
        <authorList>
            <person name="Zhao Q."/>
        </authorList>
    </citation>
    <scope>NUCLEOTIDE SEQUENCE</scope>
    <source>
        <strain evidence="3">cv. W1943</strain>
    </source>
</reference>
<dbReference type="HOGENOM" id="CLU_1963222_0_0_1"/>
<dbReference type="AlphaFoldDB" id="A0A0E0QR99"/>
<reference evidence="2" key="2">
    <citation type="submission" date="2015-06" db="UniProtKB">
        <authorList>
            <consortium name="EnsemblPlants"/>
        </authorList>
    </citation>
    <scope>IDENTIFICATION</scope>
</reference>
<keyword evidence="1" id="KW-1133">Transmembrane helix</keyword>
<evidence type="ECO:0000256" key="1">
    <source>
        <dbReference type="SAM" id="Phobius"/>
    </source>
</evidence>
<sequence>MYSYRHRTNSEKPNIQLAPLGFNNNDTSMKLKITGLHYALITFNQNAATAISMYLINILQDRRKKAALDRDSHSNVDTTVVTEALPIPAAGIHNRVLRERHGRGLHQQQCLCDPFRFNLLNSFQSNYN</sequence>
<protein>
    <submittedName>
        <fullName evidence="2">Uncharacterized protein</fullName>
    </submittedName>
</protein>
<evidence type="ECO:0000313" key="3">
    <source>
        <dbReference type="Proteomes" id="UP000008022"/>
    </source>
</evidence>
<accession>A0A0E0QR99</accession>
<dbReference type="Gramene" id="ORUFI09G10580.5">
    <property type="protein sequence ID" value="ORUFI09G10580.5"/>
    <property type="gene ID" value="ORUFI09G10580"/>
</dbReference>
<dbReference type="Proteomes" id="UP000008022">
    <property type="component" value="Unassembled WGS sequence"/>
</dbReference>
<name>A0A0E0QR99_ORYRU</name>
<dbReference type="EnsemblPlants" id="ORUFI09G10580.5">
    <property type="protein sequence ID" value="ORUFI09G10580.5"/>
    <property type="gene ID" value="ORUFI09G10580"/>
</dbReference>
<organism evidence="2 3">
    <name type="scientific">Oryza rufipogon</name>
    <name type="common">Brownbeard rice</name>
    <name type="synonym">Asian wild rice</name>
    <dbReference type="NCBI Taxonomy" id="4529"/>
    <lineage>
        <taxon>Eukaryota</taxon>
        <taxon>Viridiplantae</taxon>
        <taxon>Streptophyta</taxon>
        <taxon>Embryophyta</taxon>
        <taxon>Tracheophyta</taxon>
        <taxon>Spermatophyta</taxon>
        <taxon>Magnoliopsida</taxon>
        <taxon>Liliopsida</taxon>
        <taxon>Poales</taxon>
        <taxon>Poaceae</taxon>
        <taxon>BOP clade</taxon>
        <taxon>Oryzoideae</taxon>
        <taxon>Oryzeae</taxon>
        <taxon>Oryzinae</taxon>
        <taxon>Oryza</taxon>
    </lineage>
</organism>
<keyword evidence="1" id="KW-0472">Membrane</keyword>